<evidence type="ECO:0000313" key="4">
    <source>
        <dbReference type="Proteomes" id="UP000452235"/>
    </source>
</evidence>
<dbReference type="Pfam" id="PF26118">
    <property type="entry name" value="DUF8035"/>
    <property type="match status" value="1"/>
</dbReference>
<feature type="compositionally biased region" description="Basic and acidic residues" evidence="1">
    <location>
        <begin position="1"/>
        <end position="11"/>
    </location>
</feature>
<organism evidence="3 4">
    <name type="scientific">Aspergillus terreus</name>
    <dbReference type="NCBI Taxonomy" id="33178"/>
    <lineage>
        <taxon>Eukaryota</taxon>
        <taxon>Fungi</taxon>
        <taxon>Dikarya</taxon>
        <taxon>Ascomycota</taxon>
        <taxon>Pezizomycotina</taxon>
        <taxon>Eurotiomycetes</taxon>
        <taxon>Eurotiomycetidae</taxon>
        <taxon>Eurotiales</taxon>
        <taxon>Aspergillaceae</taxon>
        <taxon>Aspergillus</taxon>
        <taxon>Aspergillus subgen. Circumdati</taxon>
    </lineage>
</organism>
<reference evidence="3 4" key="1">
    <citation type="submission" date="2020-01" db="EMBL/GenBank/DDBJ databases">
        <title>Aspergillus terreus IFO 6365 whole genome shotgun sequence.</title>
        <authorList>
            <person name="Kanamasa S."/>
            <person name="Takahashi H."/>
        </authorList>
    </citation>
    <scope>NUCLEOTIDE SEQUENCE [LARGE SCALE GENOMIC DNA]</scope>
    <source>
        <strain evidence="3 4">IFO 6365</strain>
    </source>
</reference>
<dbReference type="VEuPathDB" id="FungiDB:ATEG_01434"/>
<dbReference type="InterPro" id="IPR058348">
    <property type="entry name" value="DUF8035"/>
</dbReference>
<keyword evidence="4" id="KW-1185">Reference proteome</keyword>
<dbReference type="AlphaFoldDB" id="A0A5M3YM19"/>
<name>A0A5M3YM19_ASPTE</name>
<proteinExistence type="predicted"/>
<feature type="region of interest" description="Disordered" evidence="1">
    <location>
        <begin position="1"/>
        <end position="114"/>
    </location>
</feature>
<accession>A0A5M3YM19</accession>
<protein>
    <recommendedName>
        <fullName evidence="2">DUF8035 domain-containing protein</fullName>
    </recommendedName>
</protein>
<gene>
    <name evidence="3" type="ORF">ATEIFO6365_0001063500</name>
</gene>
<evidence type="ECO:0000256" key="1">
    <source>
        <dbReference type="SAM" id="MobiDB-lite"/>
    </source>
</evidence>
<dbReference type="Proteomes" id="UP000452235">
    <property type="component" value="Unassembled WGS sequence"/>
</dbReference>
<dbReference type="OrthoDB" id="5549748at2759"/>
<feature type="compositionally biased region" description="Basic and acidic residues" evidence="1">
    <location>
        <begin position="19"/>
        <end position="34"/>
    </location>
</feature>
<feature type="domain" description="DUF8035" evidence="2">
    <location>
        <begin position="208"/>
        <end position="262"/>
    </location>
</feature>
<sequence length="434" mass="51884">MPRYDDYDYRRSTGALDSEPDRWDADRFSRERRDRLHSRGPPVLDRPRRVDDGRFEFRLHETERYGPPARRLDREYEDDHLIHPSGPLVHRPRAESPPPPPRPRLLRRQSSLDTFDRIPSRKLDEYYYRDHVPRRPVSPPPRRRRSFRRSRESDFYEDIRIADPDIYGDEEFRHFRERAQVPRDRPRRPSHVRERIVEEVEIEKPYPRKGKTRMPRKLVHTHAIREFGYPFEEEGDMVIIQLALSKEQIDEVISRSREIRRRSEALVIESSHSPVRAVPRERTVERVALEPYTPRSSNNMLIVEASPSRHSSRPRHYDYDLEEKRIKRTVSRTRSVSVHDRPRRRSSPVRMVTRFDRDESDKISAGPLAIVVRPRDSEEDLEEYMPLEHRRSGDYIRDTEIIHGDGDVEEVLEVKTDRRGPNARILRAMMATLT</sequence>
<evidence type="ECO:0000313" key="3">
    <source>
        <dbReference type="EMBL" id="GFF12412.1"/>
    </source>
</evidence>
<dbReference type="EMBL" id="BLJY01000001">
    <property type="protein sequence ID" value="GFF12412.1"/>
    <property type="molecule type" value="Genomic_DNA"/>
</dbReference>
<evidence type="ECO:0000259" key="2">
    <source>
        <dbReference type="Pfam" id="PF26118"/>
    </source>
</evidence>
<comment type="caution">
    <text evidence="3">The sequence shown here is derived from an EMBL/GenBank/DDBJ whole genome shotgun (WGS) entry which is preliminary data.</text>
</comment>
<feature type="compositionally biased region" description="Basic and acidic residues" evidence="1">
    <location>
        <begin position="45"/>
        <end position="82"/>
    </location>
</feature>